<evidence type="ECO:0000313" key="3">
    <source>
        <dbReference type="Proteomes" id="UP001139494"/>
    </source>
</evidence>
<evidence type="ECO:0000313" key="2">
    <source>
        <dbReference type="EMBL" id="MCQ4331900.1"/>
    </source>
</evidence>
<name>A0A9R1D6D6_9EURY</name>
<evidence type="ECO:0000256" key="1">
    <source>
        <dbReference type="ARBA" id="ARBA00006484"/>
    </source>
</evidence>
<sequence>MPQAELPIDGERAAISAAGTGIGREIARQLTASGVDVAVNDIDADALSEAETALAETPGDVLAVQGDASEPDDMAALVDRAVDRFGGLDILVNNVGIAGPTKPCEEVSHDEFMRTLEVNLGGQFSATKAAIPHLKASDAGRVINLASISGKRPLEHRTPYATAKMGVVGFTRTLALELAPHDVTVNAICPGSVEGDRIEAVIENQARSRDIPYEEARREMVEASPMETFVQQSDIADTVLFLCSRRAEHITGQDLNVSSGQVMY</sequence>
<dbReference type="GO" id="GO:0032787">
    <property type="term" value="P:monocarboxylic acid metabolic process"/>
    <property type="evidence" value="ECO:0007669"/>
    <property type="project" value="UniProtKB-ARBA"/>
</dbReference>
<comment type="similarity">
    <text evidence="1">Belongs to the short-chain dehydrogenases/reductases (SDR) family.</text>
</comment>
<gene>
    <name evidence="2" type="ORF">KM295_00055</name>
</gene>
<dbReference type="InterPro" id="IPR020904">
    <property type="entry name" value="Sc_DH/Rdtase_CS"/>
</dbReference>
<dbReference type="EMBL" id="JAHLKM010000001">
    <property type="protein sequence ID" value="MCQ4331900.1"/>
    <property type="molecule type" value="Genomic_DNA"/>
</dbReference>
<dbReference type="AlphaFoldDB" id="A0A9R1D6D6"/>
<comment type="caution">
    <text evidence="2">The sequence shown here is derived from an EMBL/GenBank/DDBJ whole genome shotgun (WGS) entry which is preliminary data.</text>
</comment>
<dbReference type="PANTHER" id="PTHR42879">
    <property type="entry name" value="3-OXOACYL-(ACYL-CARRIER-PROTEIN) REDUCTASE"/>
    <property type="match status" value="1"/>
</dbReference>
<dbReference type="Gene3D" id="3.40.50.720">
    <property type="entry name" value="NAD(P)-binding Rossmann-like Domain"/>
    <property type="match status" value="1"/>
</dbReference>
<dbReference type="PRINTS" id="PR00080">
    <property type="entry name" value="SDRFAMILY"/>
</dbReference>
<dbReference type="Pfam" id="PF13561">
    <property type="entry name" value="adh_short_C2"/>
    <property type="match status" value="1"/>
</dbReference>
<organism evidence="2 3">
    <name type="scientific">Natronomonas aquatica</name>
    <dbReference type="NCBI Taxonomy" id="2841590"/>
    <lineage>
        <taxon>Archaea</taxon>
        <taxon>Methanobacteriati</taxon>
        <taxon>Methanobacteriota</taxon>
        <taxon>Stenosarchaea group</taxon>
        <taxon>Halobacteria</taxon>
        <taxon>Halobacteriales</taxon>
        <taxon>Natronomonadaceae</taxon>
        <taxon>Natronomonas</taxon>
    </lineage>
</organism>
<accession>A0A9R1D6D6</accession>
<protein>
    <submittedName>
        <fullName evidence="2">SDR family oxidoreductase</fullName>
    </submittedName>
</protein>
<dbReference type="RefSeq" id="WP_256027695.1">
    <property type="nucleotide sequence ID" value="NZ_JAHLKM010000001.1"/>
</dbReference>
<dbReference type="InterPro" id="IPR050259">
    <property type="entry name" value="SDR"/>
</dbReference>
<dbReference type="InterPro" id="IPR002347">
    <property type="entry name" value="SDR_fam"/>
</dbReference>
<proteinExistence type="inferred from homology"/>
<dbReference type="SUPFAM" id="SSF51735">
    <property type="entry name" value="NAD(P)-binding Rossmann-fold domains"/>
    <property type="match status" value="1"/>
</dbReference>
<dbReference type="PANTHER" id="PTHR42879:SF2">
    <property type="entry name" value="3-OXOACYL-[ACYL-CARRIER-PROTEIN] REDUCTASE FABG"/>
    <property type="match status" value="1"/>
</dbReference>
<reference evidence="2" key="1">
    <citation type="journal article" date="2023" name="Front. Microbiol.">
        <title>Genomic-based phylogenetic and metabolic analyses of the genus Natronomonas, and description of Natronomonas aquatica sp. nov.</title>
        <authorList>
            <person name="Garcia-Roldan A."/>
            <person name="Duran-Viseras A."/>
            <person name="de la Haba R.R."/>
            <person name="Corral P."/>
            <person name="Sanchez-Porro C."/>
            <person name="Ventosa A."/>
        </authorList>
    </citation>
    <scope>NUCLEOTIDE SEQUENCE</scope>
    <source>
        <strain evidence="2">F2-12</strain>
    </source>
</reference>
<dbReference type="PROSITE" id="PS00061">
    <property type="entry name" value="ADH_SHORT"/>
    <property type="match status" value="1"/>
</dbReference>
<dbReference type="Proteomes" id="UP001139494">
    <property type="component" value="Unassembled WGS sequence"/>
</dbReference>
<dbReference type="InterPro" id="IPR036291">
    <property type="entry name" value="NAD(P)-bd_dom_sf"/>
</dbReference>
<dbReference type="FunFam" id="3.40.50.720:FF:000084">
    <property type="entry name" value="Short-chain dehydrogenase reductase"/>
    <property type="match status" value="1"/>
</dbReference>
<dbReference type="PRINTS" id="PR00081">
    <property type="entry name" value="GDHRDH"/>
</dbReference>
<dbReference type="CDD" id="cd05233">
    <property type="entry name" value="SDR_c"/>
    <property type="match status" value="1"/>
</dbReference>
<keyword evidence="3" id="KW-1185">Reference proteome</keyword>